<evidence type="ECO:0000313" key="5">
    <source>
        <dbReference type="EMBL" id="MCB4825175.1"/>
    </source>
</evidence>
<accession>A0A9X1LDD9</accession>
<name>A0A9X1LDD9_9PROT</name>
<dbReference type="PANTHER" id="PTHR16263:SF4">
    <property type="entry name" value="TETRATRICOPEPTIDE REPEAT PROTEIN 38"/>
    <property type="match status" value="1"/>
</dbReference>
<protein>
    <recommendedName>
        <fullName evidence="2">Tetratricopeptide repeat protein 38</fullName>
    </recommendedName>
</protein>
<dbReference type="SUPFAM" id="SSF48452">
    <property type="entry name" value="TPR-like"/>
    <property type="match status" value="1"/>
</dbReference>
<dbReference type="AlphaFoldDB" id="A0A9X1LDD9"/>
<evidence type="ECO:0000256" key="2">
    <source>
        <dbReference type="ARBA" id="ARBA00019992"/>
    </source>
</evidence>
<dbReference type="RefSeq" id="WP_226613900.1">
    <property type="nucleotide sequence ID" value="NZ_JAJAQI010000069.1"/>
</dbReference>
<dbReference type="InterPro" id="IPR033891">
    <property type="entry name" value="TTC38"/>
</dbReference>
<evidence type="ECO:0000256" key="1">
    <source>
        <dbReference type="ARBA" id="ARBA00005857"/>
    </source>
</evidence>
<evidence type="ECO:0000313" key="6">
    <source>
        <dbReference type="Proteomes" id="UP001139311"/>
    </source>
</evidence>
<dbReference type="InterPro" id="IPR011990">
    <property type="entry name" value="TPR-like_helical_dom_sf"/>
</dbReference>
<sequence length="456" mass="48286">MTLLTASRLTLTSPAPLVDRYGTHHRAASVGACLAFAQAVEAVVAHRPDAAAALDRALAADPHLVAAHALRGLAQVILARPETMAAARAALARAEAALSERGAGCTGDERALFDTLALGSEGRLLAAADRLDLALAHSPQALLLLKLSHTLRFMAGDVPGMLRTTHAALRACTPEMQGYGFLLGCHAFALGEVGDLAGAERFGRRAMGLESRDAWALHAVAHVHEMRGQAEAGIAWIEGARPAWAGCNNFAFHLAWHLALFHLERGRQEAALDLYDREVRPGPGEDFRDYANAASLLERLRQEGIDVGDRWRELAEVAARRRRETTLVFAVLHRLLALAAVGDLPAARETVAALEAEAASGCGDQSQVAALVGIPLARAILASGKGAGSPTGIGTALDGLNRLGGSRAQRDVFLRLLAERAAAVGDGASLDAVLALRRRLRRDDRFAALMRTRGGR</sequence>
<gene>
    <name evidence="5" type="ORF">LHA35_25960</name>
</gene>
<keyword evidence="3" id="KW-0677">Repeat</keyword>
<comment type="caution">
    <text evidence="5">The sequence shown here is derived from an EMBL/GenBank/DDBJ whole genome shotgun (WGS) entry which is preliminary data.</text>
</comment>
<reference evidence="5" key="1">
    <citation type="submission" date="2021-10" db="EMBL/GenBank/DDBJ databases">
        <title>Roseicella aerolatum sp. nov., isolated from aerosols of e-waste dismantling site.</title>
        <authorList>
            <person name="Qin T."/>
        </authorList>
    </citation>
    <scope>NUCLEOTIDE SEQUENCE</scope>
    <source>
        <strain evidence="5">GB24</strain>
    </source>
</reference>
<comment type="similarity">
    <text evidence="1">Belongs to the TTC38 family.</text>
</comment>
<evidence type="ECO:0000256" key="3">
    <source>
        <dbReference type="ARBA" id="ARBA00022737"/>
    </source>
</evidence>
<dbReference type="PANTHER" id="PTHR16263">
    <property type="entry name" value="TETRATRICOPEPTIDE REPEAT PROTEIN 38"/>
    <property type="match status" value="1"/>
</dbReference>
<keyword evidence="6" id="KW-1185">Reference proteome</keyword>
<proteinExistence type="inferred from homology"/>
<dbReference type="Gene3D" id="1.25.40.10">
    <property type="entry name" value="Tetratricopeptide repeat domain"/>
    <property type="match status" value="1"/>
</dbReference>
<dbReference type="Proteomes" id="UP001139311">
    <property type="component" value="Unassembled WGS sequence"/>
</dbReference>
<evidence type="ECO:0000256" key="4">
    <source>
        <dbReference type="ARBA" id="ARBA00022803"/>
    </source>
</evidence>
<organism evidence="5 6">
    <name type="scientific">Roseicella aerolata</name>
    <dbReference type="NCBI Taxonomy" id="2883479"/>
    <lineage>
        <taxon>Bacteria</taxon>
        <taxon>Pseudomonadati</taxon>
        <taxon>Pseudomonadota</taxon>
        <taxon>Alphaproteobacteria</taxon>
        <taxon>Acetobacterales</taxon>
        <taxon>Roseomonadaceae</taxon>
        <taxon>Roseicella</taxon>
    </lineage>
</organism>
<dbReference type="EMBL" id="JAJAQI010000069">
    <property type="protein sequence ID" value="MCB4825175.1"/>
    <property type="molecule type" value="Genomic_DNA"/>
</dbReference>
<keyword evidence="4" id="KW-0802">TPR repeat</keyword>